<evidence type="ECO:0000313" key="3">
    <source>
        <dbReference type="Proteomes" id="UP000663929"/>
    </source>
</evidence>
<accession>A0A8A4TK02</accession>
<evidence type="ECO:0000313" key="2">
    <source>
        <dbReference type="EMBL" id="QTD49148.1"/>
    </source>
</evidence>
<reference evidence="2" key="1">
    <citation type="submission" date="2021-03" db="EMBL/GenBank/DDBJ databases">
        <title>Acanthopleuribacteraceae sp. M133.</title>
        <authorList>
            <person name="Wang G."/>
        </authorList>
    </citation>
    <scope>NUCLEOTIDE SEQUENCE</scope>
    <source>
        <strain evidence="2">M133</strain>
    </source>
</reference>
<feature type="signal peptide" evidence="1">
    <location>
        <begin position="1"/>
        <end position="41"/>
    </location>
</feature>
<dbReference type="RefSeq" id="WP_237378789.1">
    <property type="nucleotide sequence ID" value="NZ_CP071793.1"/>
</dbReference>
<dbReference type="Proteomes" id="UP000663929">
    <property type="component" value="Chromosome"/>
</dbReference>
<keyword evidence="1" id="KW-0732">Signal</keyword>
<protein>
    <submittedName>
        <fullName evidence="2">Uncharacterized protein</fullName>
    </submittedName>
</protein>
<dbReference type="KEGG" id="scor:J3U87_26480"/>
<dbReference type="EMBL" id="CP071793">
    <property type="protein sequence ID" value="QTD49148.1"/>
    <property type="molecule type" value="Genomic_DNA"/>
</dbReference>
<name>A0A8A4TK02_SULCO</name>
<organism evidence="2 3">
    <name type="scientific">Sulfidibacter corallicola</name>
    <dbReference type="NCBI Taxonomy" id="2818388"/>
    <lineage>
        <taxon>Bacteria</taxon>
        <taxon>Pseudomonadati</taxon>
        <taxon>Acidobacteriota</taxon>
        <taxon>Holophagae</taxon>
        <taxon>Acanthopleuribacterales</taxon>
        <taxon>Acanthopleuribacteraceae</taxon>
        <taxon>Sulfidibacter</taxon>
    </lineage>
</organism>
<sequence>MQPHQTEGAEIRPSVPIRFLQPRWLVAACLWMALSSAMTMAAQPVIDAAYPWRGFPDLPRISNPVGKGGFLIFQGNKPVGSERFIIEKNNKRHRVHMQSYFPSAAKGHIGLAITLGLRGFGERLHFKERQGNDFVTLDMRRRGATLLMTRTVAIKPPGKSKDPKKPIRRTKKTEQFTERVGRTFLIPFQYATAFITRLEDLRKMNDGERRYYNAKSLMGWPQVKPVDRRITIEGLGPQKRLLFDGKKHEVRVMRVKIAGGAKMESCEVLLDDEGEIQAIDWVRDGTTYRYKPIGF</sequence>
<dbReference type="AlphaFoldDB" id="A0A8A4TK02"/>
<proteinExistence type="predicted"/>
<evidence type="ECO:0000256" key="1">
    <source>
        <dbReference type="SAM" id="SignalP"/>
    </source>
</evidence>
<gene>
    <name evidence="2" type="ORF">J3U87_26480</name>
</gene>
<keyword evidence="3" id="KW-1185">Reference proteome</keyword>
<feature type="chain" id="PRO_5035224346" evidence="1">
    <location>
        <begin position="42"/>
        <end position="295"/>
    </location>
</feature>